<organism evidence="4 5">
    <name type="scientific">Achromobacter piechaudii</name>
    <dbReference type="NCBI Taxonomy" id="72556"/>
    <lineage>
        <taxon>Bacteria</taxon>
        <taxon>Pseudomonadati</taxon>
        <taxon>Pseudomonadota</taxon>
        <taxon>Betaproteobacteria</taxon>
        <taxon>Burkholderiales</taxon>
        <taxon>Alcaligenaceae</taxon>
        <taxon>Achromobacter</taxon>
    </lineage>
</organism>
<feature type="coiled-coil region" evidence="1">
    <location>
        <begin position="252"/>
        <end position="279"/>
    </location>
</feature>
<evidence type="ECO:0000313" key="5">
    <source>
        <dbReference type="Proteomes" id="UP000494105"/>
    </source>
</evidence>
<protein>
    <recommendedName>
        <fullName evidence="7">Plasmid replication/partition related protein</fullName>
    </recommendedName>
</protein>
<evidence type="ECO:0000313" key="6">
    <source>
        <dbReference type="Proteomes" id="UP000494116"/>
    </source>
</evidence>
<dbReference type="EMBL" id="CADILD010000002">
    <property type="protein sequence ID" value="CAB3875169.1"/>
    <property type="molecule type" value="Genomic_DNA"/>
</dbReference>
<evidence type="ECO:0000256" key="2">
    <source>
        <dbReference type="SAM" id="MobiDB-lite"/>
    </source>
</evidence>
<keyword evidence="1" id="KW-0175">Coiled coil</keyword>
<feature type="region of interest" description="Disordered" evidence="2">
    <location>
        <begin position="108"/>
        <end position="153"/>
    </location>
</feature>
<evidence type="ECO:0008006" key="7">
    <source>
        <dbReference type="Google" id="ProtNLM"/>
    </source>
</evidence>
<evidence type="ECO:0000256" key="1">
    <source>
        <dbReference type="SAM" id="Coils"/>
    </source>
</evidence>
<accession>A0A6S7DQG5</accession>
<dbReference type="Proteomes" id="UP000494105">
    <property type="component" value="Unassembled WGS sequence"/>
</dbReference>
<gene>
    <name evidence="4" type="ORF">LMG1861_02977</name>
    <name evidence="3" type="ORF">LMG1873_02098</name>
</gene>
<feature type="compositionally biased region" description="Low complexity" evidence="2">
    <location>
        <begin position="110"/>
        <end position="122"/>
    </location>
</feature>
<proteinExistence type="predicted"/>
<sequence>MEIRIDEGLRAYIDPLTEDEHEALERSLLAEGCRDALVLWGDLLVDGHNRYALCKKHGIEFQTRQNTTFKSMEDVHLWMIENHLGRRSVSDFQRGVLALRKKEILLARTPPEAAAPPQAEPADGSPPWDEDAPAEDGAPRLPPNMSWTPPVPSRQALARAARISSNTLGQIEKIQKAAAPELVRAVKEGAISINAAAAVASLPPERQAAAVAGGKKELQQAAREVRLAKAPPPREAPPEVPIEHIADLPAEVARLRGVLARVTEERDQLKKKVVNLTIALSEARSGQSGGDD</sequence>
<evidence type="ECO:0000313" key="3">
    <source>
        <dbReference type="EMBL" id="CAB3690672.1"/>
    </source>
</evidence>
<dbReference type="Proteomes" id="UP000494116">
    <property type="component" value="Unassembled WGS sequence"/>
</dbReference>
<evidence type="ECO:0000313" key="4">
    <source>
        <dbReference type="EMBL" id="CAB3875169.1"/>
    </source>
</evidence>
<reference evidence="5 6" key="1">
    <citation type="submission" date="2020-04" db="EMBL/GenBank/DDBJ databases">
        <authorList>
            <person name="De Canck E."/>
        </authorList>
    </citation>
    <scope>NUCLEOTIDE SEQUENCE [LARGE SCALE GENOMIC DNA]</scope>
    <source>
        <strain evidence="4 5">LMG 1861</strain>
        <strain evidence="3 6">LMG 1873</strain>
    </source>
</reference>
<dbReference type="AlphaFoldDB" id="A0A6S7DQG5"/>
<keyword evidence="6" id="KW-1185">Reference proteome</keyword>
<dbReference type="EMBL" id="CADIJS010000002">
    <property type="protein sequence ID" value="CAB3690672.1"/>
    <property type="molecule type" value="Genomic_DNA"/>
</dbReference>
<name>A0A6S7DQG5_9BURK</name>
<dbReference type="RefSeq" id="WP_006219827.1">
    <property type="nucleotide sequence ID" value="NZ_CADIJS010000002.1"/>
</dbReference>